<proteinExistence type="predicted"/>
<dbReference type="Proteomes" id="UP000221795">
    <property type="component" value="Segment"/>
</dbReference>
<accession>A0A217ER67</accession>
<reference evidence="1" key="1">
    <citation type="journal article" date="2017" name="Viruses">
        <title>Characterization of Bacillus subtilis Viruses vB_BsuM-Goe2 and vB_BsuM-Goe3.</title>
        <authorList>
            <person name="Willms I.M."/>
            <person name="Hoppert M."/>
            <person name="Hertel R."/>
        </authorList>
    </citation>
    <scope>NUCLEOTIDE SEQUENCE [LARGE SCALE GENOMIC DNA]</scope>
</reference>
<keyword evidence="2" id="KW-1185">Reference proteome</keyword>
<protein>
    <submittedName>
        <fullName evidence="1">Uncharacterized protein</fullName>
    </submittedName>
</protein>
<name>A0A217ER67_BPGO3</name>
<organismHost>
    <name type="scientific">Bacillus subtilis</name>
    <dbReference type="NCBI Taxonomy" id="1423"/>
</organismHost>
<evidence type="ECO:0000313" key="2">
    <source>
        <dbReference type="Proteomes" id="UP000221795"/>
    </source>
</evidence>
<gene>
    <name evidence="1" type="ORF">Goe3_c12100</name>
</gene>
<evidence type="ECO:0000313" key="1">
    <source>
        <dbReference type="EMBL" id="APZ82582.1"/>
    </source>
</evidence>
<organism evidence="1 2">
    <name type="scientific">Bacillus phage vB_BsuM-Goe3</name>
    <dbReference type="NCBI Taxonomy" id="1933063"/>
    <lineage>
        <taxon>Viruses</taxon>
        <taxon>Duplodnaviria</taxon>
        <taxon>Heunggongvirae</taxon>
        <taxon>Uroviricota</taxon>
        <taxon>Caudoviricetes</taxon>
        <taxon>Herelleviridae</taxon>
        <taxon>Bastillevirinae</taxon>
        <taxon>Grisebachstrassevirus</taxon>
        <taxon>Grisebachstrassevirus goe3</taxon>
    </lineage>
</organism>
<sequence length="68" mass="7817">MNWLDGYIQNNETGYLVGSDDSLWVYVDEEYIRHAGGSVYQGAPIDLREVTKGEFLRKLVMSLEEESE</sequence>
<dbReference type="EMBL" id="KY368640">
    <property type="protein sequence ID" value="APZ82582.1"/>
    <property type="molecule type" value="Genomic_DNA"/>
</dbReference>